<accession>A0A9N9XMP4</accession>
<keyword evidence="10" id="KW-1185">Reference proteome</keyword>
<keyword evidence="6" id="KW-0175">Coiled coil</keyword>
<dbReference type="OrthoDB" id="1743261at2759"/>
<dbReference type="GO" id="GO:0090575">
    <property type="term" value="C:RNA polymerase II transcription regulator complex"/>
    <property type="evidence" value="ECO:0007669"/>
    <property type="project" value="TreeGrafter"/>
</dbReference>
<reference evidence="9" key="1">
    <citation type="submission" date="2022-01" db="EMBL/GenBank/DDBJ databases">
        <authorList>
            <person name="King R."/>
        </authorList>
    </citation>
    <scope>NUCLEOTIDE SEQUENCE</scope>
</reference>
<feature type="coiled-coil region" evidence="6">
    <location>
        <begin position="186"/>
        <end position="213"/>
    </location>
</feature>
<feature type="region of interest" description="Disordered" evidence="7">
    <location>
        <begin position="85"/>
        <end position="108"/>
    </location>
</feature>
<evidence type="ECO:0000313" key="10">
    <source>
        <dbReference type="Proteomes" id="UP001153712"/>
    </source>
</evidence>
<keyword evidence="4 5" id="KW-0804">Transcription</keyword>
<evidence type="ECO:0000256" key="3">
    <source>
        <dbReference type="ARBA" id="ARBA00023125"/>
    </source>
</evidence>
<dbReference type="InterPro" id="IPR036388">
    <property type="entry name" value="WH-like_DNA-bd_sf"/>
</dbReference>
<organism evidence="9 10">
    <name type="scientific">Phyllotreta striolata</name>
    <name type="common">Striped flea beetle</name>
    <name type="synonym">Crioceris striolata</name>
    <dbReference type="NCBI Taxonomy" id="444603"/>
    <lineage>
        <taxon>Eukaryota</taxon>
        <taxon>Metazoa</taxon>
        <taxon>Ecdysozoa</taxon>
        <taxon>Arthropoda</taxon>
        <taxon>Hexapoda</taxon>
        <taxon>Insecta</taxon>
        <taxon>Pterygota</taxon>
        <taxon>Neoptera</taxon>
        <taxon>Endopterygota</taxon>
        <taxon>Coleoptera</taxon>
        <taxon>Polyphaga</taxon>
        <taxon>Cucujiformia</taxon>
        <taxon>Chrysomeloidea</taxon>
        <taxon>Chrysomelidae</taxon>
        <taxon>Galerucinae</taxon>
        <taxon>Alticini</taxon>
        <taxon>Phyllotreta</taxon>
    </lineage>
</organism>
<evidence type="ECO:0000256" key="1">
    <source>
        <dbReference type="ARBA" id="ARBA00010940"/>
    </source>
</evidence>
<keyword evidence="2 5" id="KW-0805">Transcription regulation</keyword>
<dbReference type="GO" id="GO:0046983">
    <property type="term" value="F:protein dimerization activity"/>
    <property type="evidence" value="ECO:0007669"/>
    <property type="project" value="InterPro"/>
</dbReference>
<dbReference type="InterPro" id="IPR015633">
    <property type="entry name" value="E2F"/>
</dbReference>
<dbReference type="SUPFAM" id="SSF46785">
    <property type="entry name" value="Winged helix' DNA-binding domain"/>
    <property type="match status" value="1"/>
</dbReference>
<dbReference type="GO" id="GO:0000981">
    <property type="term" value="F:DNA-binding transcription factor activity, RNA polymerase II-specific"/>
    <property type="evidence" value="ECO:0007669"/>
    <property type="project" value="TreeGrafter"/>
</dbReference>
<dbReference type="Pfam" id="PF16421">
    <property type="entry name" value="E2F_CC-MB"/>
    <property type="match status" value="1"/>
</dbReference>
<dbReference type="Gene3D" id="1.10.10.10">
    <property type="entry name" value="Winged helix-like DNA-binding domain superfamily/Winged helix DNA-binding domain"/>
    <property type="match status" value="1"/>
</dbReference>
<dbReference type="AlphaFoldDB" id="A0A9N9XMP4"/>
<dbReference type="CDD" id="cd14660">
    <property type="entry name" value="E2F_DD"/>
    <property type="match status" value="1"/>
</dbReference>
<dbReference type="Proteomes" id="UP001153712">
    <property type="component" value="Chromosome 1"/>
</dbReference>
<dbReference type="InterPro" id="IPR003316">
    <property type="entry name" value="E2F_WHTH_DNA-bd_dom"/>
</dbReference>
<evidence type="ECO:0000256" key="6">
    <source>
        <dbReference type="SAM" id="Coils"/>
    </source>
</evidence>
<dbReference type="EMBL" id="OU900094">
    <property type="protein sequence ID" value="CAG9854976.1"/>
    <property type="molecule type" value="Genomic_DNA"/>
</dbReference>
<keyword evidence="3 5" id="KW-0238">DNA-binding</keyword>
<comment type="subcellular location">
    <subcellularLocation>
        <location evidence="5">Nucleus</location>
    </subcellularLocation>
</comment>
<evidence type="ECO:0000256" key="7">
    <source>
        <dbReference type="SAM" id="MobiDB-lite"/>
    </source>
</evidence>
<dbReference type="InterPro" id="IPR036390">
    <property type="entry name" value="WH_DNA-bd_sf"/>
</dbReference>
<evidence type="ECO:0000256" key="5">
    <source>
        <dbReference type="RuleBase" id="RU003796"/>
    </source>
</evidence>
<feature type="domain" description="E2F/DP family winged-helix DNA-binding" evidence="8">
    <location>
        <begin position="110"/>
        <end position="175"/>
    </location>
</feature>
<sequence>MPRTIRRTESPRSVYRTLPSNVTPDMGIIKTEMTPSPHLLDHGYGATPLNQLMSASTPVQAPPVKRKLNLDIVKRNVIIPSVVPIGNEFKTPPPKKPKRATATPAKKNTRYDTSLSLLTQKFSELLEKSPNGVVDLNKASQELKVQKRRIYDITNVLEGIGILEKKSKNNIQWKGTNGHSTEFLALNKRLRNLEEIENDLDRMIDSAASELNKLTTDRFGYVTYQDLRSIETFRYKTVMAIKAPPNTQLSVSRTDESEDKYSIQMKSETGEIDVFLCPENVPPVKPKQAPPADVLPRDMKLSPNDLFDLKTPPVPQLDSPTPKLISSQLCKNLTFDPGASSCNGNDVHAGQEMALHGGQMTGNQQPSPVEPLMRNDAFCDFGRFNSQTEFNNLDPFLCSELVQLEPLMQLEYNFNLDATEGLADLFDYDFLSYKQ</sequence>
<dbReference type="Pfam" id="PF02319">
    <property type="entry name" value="WHD_E2F_TDP"/>
    <property type="match status" value="1"/>
</dbReference>
<comment type="similarity">
    <text evidence="1 5">Belongs to the E2F/DP family.</text>
</comment>
<dbReference type="GO" id="GO:0000978">
    <property type="term" value="F:RNA polymerase II cis-regulatory region sequence-specific DNA binding"/>
    <property type="evidence" value="ECO:0007669"/>
    <property type="project" value="InterPro"/>
</dbReference>
<dbReference type="PANTHER" id="PTHR12081">
    <property type="entry name" value="TRANSCRIPTION FACTOR E2F"/>
    <property type="match status" value="1"/>
</dbReference>
<evidence type="ECO:0000256" key="2">
    <source>
        <dbReference type="ARBA" id="ARBA00023015"/>
    </source>
</evidence>
<evidence type="ECO:0000313" key="9">
    <source>
        <dbReference type="EMBL" id="CAG9854976.1"/>
    </source>
</evidence>
<dbReference type="Gene3D" id="6.10.250.540">
    <property type="match status" value="1"/>
</dbReference>
<dbReference type="PANTHER" id="PTHR12081:SF18">
    <property type="entry name" value="TRANSCRIPTION FACTOR E2F2-RELATED"/>
    <property type="match status" value="1"/>
</dbReference>
<dbReference type="SMART" id="SM01372">
    <property type="entry name" value="E2F_TDP"/>
    <property type="match status" value="1"/>
</dbReference>
<dbReference type="SUPFAM" id="SSF144074">
    <property type="entry name" value="E2F-DP heterodimerization region"/>
    <property type="match status" value="1"/>
</dbReference>
<dbReference type="FunFam" id="1.10.10.10:FF:000008">
    <property type="entry name" value="E2F transcription factor 1"/>
    <property type="match status" value="1"/>
</dbReference>
<dbReference type="InterPro" id="IPR032198">
    <property type="entry name" value="E2F_CC-MB"/>
</dbReference>
<proteinExistence type="inferred from homology"/>
<evidence type="ECO:0000259" key="8">
    <source>
        <dbReference type="SMART" id="SM01372"/>
    </source>
</evidence>
<dbReference type="InterPro" id="IPR037241">
    <property type="entry name" value="E2F-DP_heterodim"/>
</dbReference>
<keyword evidence="5" id="KW-0539">Nucleus</keyword>
<evidence type="ECO:0000256" key="4">
    <source>
        <dbReference type="ARBA" id="ARBA00023163"/>
    </source>
</evidence>
<name>A0A9N9XMP4_PHYSR</name>
<gene>
    <name evidence="9" type="ORF">PHYEVI_LOCUS1436</name>
</gene>
<protein>
    <recommendedName>
        <fullName evidence="8">E2F/DP family winged-helix DNA-binding domain-containing protein</fullName>
    </recommendedName>
</protein>